<dbReference type="RefSeq" id="WP_331785833.1">
    <property type="nucleotide sequence ID" value="NZ_JAVFKM010000003.1"/>
</dbReference>
<feature type="compositionally biased region" description="Acidic residues" evidence="1">
    <location>
        <begin position="170"/>
        <end position="179"/>
    </location>
</feature>
<dbReference type="Pfam" id="PF14433">
    <property type="entry name" value="SUKH-3"/>
    <property type="match status" value="1"/>
</dbReference>
<reference evidence="2 3" key="1">
    <citation type="submission" date="2023-08" db="EMBL/GenBank/DDBJ databases">
        <authorList>
            <person name="Sharma P."/>
            <person name="Verma V."/>
            <person name="Mohan M.K."/>
            <person name="Dubey A.K."/>
        </authorList>
    </citation>
    <scope>NUCLEOTIDE SEQUENCE [LARGE SCALE GENOMIC DNA]</scope>
    <source>
        <strain evidence="2 3">ADP4</strain>
    </source>
</reference>
<organism evidence="2 3">
    <name type="scientific">Streptomyces chrestomyceticus</name>
    <dbReference type="NCBI Taxonomy" id="68185"/>
    <lineage>
        <taxon>Bacteria</taxon>
        <taxon>Bacillati</taxon>
        <taxon>Actinomycetota</taxon>
        <taxon>Actinomycetes</taxon>
        <taxon>Kitasatosporales</taxon>
        <taxon>Streptomycetaceae</taxon>
        <taxon>Streptomyces</taxon>
    </lineage>
</organism>
<evidence type="ECO:0000313" key="3">
    <source>
        <dbReference type="Proteomes" id="UP001348265"/>
    </source>
</evidence>
<dbReference type="EMBL" id="JAVFKM010000003">
    <property type="protein sequence ID" value="MEF3113086.1"/>
    <property type="molecule type" value="Genomic_DNA"/>
</dbReference>
<evidence type="ECO:0000256" key="1">
    <source>
        <dbReference type="SAM" id="MobiDB-lite"/>
    </source>
</evidence>
<dbReference type="Proteomes" id="UP001348265">
    <property type="component" value="Unassembled WGS sequence"/>
</dbReference>
<proteinExistence type="predicted"/>
<sequence length="207" mass="21990">MNEGEGRTGDAVRSAVAVLTDAGWYPSRDAGSEALMAILETVSTVGTRAGVRWELFPAAERALRAFHGLKTVACGAGVEVASRGISIDPREGRHASQTFHDFGARIGCRAFPLGIHGEESLLAVDERSRLFMVNHGGWWHLGDSVLAGLTVLIEGRRPKRVREDGTWEPAEPESVESEAEGAGGGATVEATRAEEVAPDAEVRAVFG</sequence>
<protein>
    <submittedName>
        <fullName evidence="2">SUKH-3 domain-containing protein</fullName>
    </submittedName>
</protein>
<name>A0ABU7WNJ7_9ACTN</name>
<feature type="region of interest" description="Disordered" evidence="1">
    <location>
        <begin position="162"/>
        <end position="194"/>
    </location>
</feature>
<gene>
    <name evidence="2" type="ORF">RB636_07700</name>
</gene>
<comment type="caution">
    <text evidence="2">The sequence shown here is derived from an EMBL/GenBank/DDBJ whole genome shotgun (WGS) entry which is preliminary data.</text>
</comment>
<evidence type="ECO:0000313" key="2">
    <source>
        <dbReference type="EMBL" id="MEF3113086.1"/>
    </source>
</evidence>
<dbReference type="InterPro" id="IPR025850">
    <property type="entry name" value="SUKH-3"/>
</dbReference>
<keyword evidence="3" id="KW-1185">Reference proteome</keyword>
<accession>A0ABU7WNJ7</accession>